<keyword evidence="4" id="KW-0596">Phosphopantetheine</keyword>
<dbReference type="FunFam" id="3.40.47.10:FF:000019">
    <property type="entry name" value="Polyketide synthase type I"/>
    <property type="match status" value="1"/>
</dbReference>
<dbReference type="RefSeq" id="WP_151527556.1">
    <property type="nucleotide sequence ID" value="NZ_WBPA01000021.1"/>
</dbReference>
<evidence type="ECO:0000313" key="13">
    <source>
        <dbReference type="Proteomes" id="UP000461739"/>
    </source>
</evidence>
<evidence type="ECO:0000256" key="3">
    <source>
        <dbReference type="ARBA" id="ARBA00004789"/>
    </source>
</evidence>
<dbReference type="PROSITE" id="PS52004">
    <property type="entry name" value="KS3_2"/>
    <property type="match status" value="1"/>
</dbReference>
<evidence type="ECO:0000256" key="5">
    <source>
        <dbReference type="ARBA" id="ARBA00022553"/>
    </source>
</evidence>
<dbReference type="Pfam" id="PF00698">
    <property type="entry name" value="Acyl_transf_1"/>
    <property type="match status" value="1"/>
</dbReference>
<dbReference type="InterPro" id="IPR013968">
    <property type="entry name" value="PKS_KR"/>
</dbReference>
<dbReference type="GO" id="GO:0005737">
    <property type="term" value="C:cytoplasm"/>
    <property type="evidence" value="ECO:0007669"/>
    <property type="project" value="TreeGrafter"/>
</dbReference>
<dbReference type="InterPro" id="IPR036291">
    <property type="entry name" value="NAD(P)-bd_dom_sf"/>
</dbReference>
<comment type="function">
    <text evidence="2">Involved in some intermediate steps for the synthesis of the antibiotic polyketide bacillaene which is involved in secondary metabolism.</text>
</comment>
<dbReference type="GO" id="GO:0004315">
    <property type="term" value="F:3-oxoacyl-[acyl-carrier-protein] synthase activity"/>
    <property type="evidence" value="ECO:0007669"/>
    <property type="project" value="InterPro"/>
</dbReference>
<dbReference type="InterPro" id="IPR016036">
    <property type="entry name" value="Malonyl_transacylase_ACP-bd"/>
</dbReference>
<comment type="pathway">
    <text evidence="3">Antibiotic biosynthesis; bacillaene biosynthesis.</text>
</comment>
<dbReference type="InterPro" id="IPR032821">
    <property type="entry name" value="PKS_assoc"/>
</dbReference>
<dbReference type="CDD" id="cd08955">
    <property type="entry name" value="KR_2_FAS_SDR_x"/>
    <property type="match status" value="1"/>
</dbReference>
<proteinExistence type="predicted"/>
<dbReference type="SMART" id="SM00823">
    <property type="entry name" value="PKS_PP"/>
    <property type="match status" value="2"/>
</dbReference>
<feature type="domain" description="PKS/mFAS DH" evidence="11">
    <location>
        <begin position="1590"/>
        <end position="1882"/>
    </location>
</feature>
<feature type="region of interest" description="C-terminal hotdog fold" evidence="8">
    <location>
        <begin position="1733"/>
        <end position="1882"/>
    </location>
</feature>
<feature type="domain" description="Carrier" evidence="9">
    <location>
        <begin position="589"/>
        <end position="664"/>
    </location>
</feature>
<feature type="active site" description="Proton donor; for dehydratase activity" evidence="8">
    <location>
        <position position="1793"/>
    </location>
</feature>
<keyword evidence="7" id="KW-0521">NADP</keyword>
<name>A0AAN6B6R3_BACCE</name>
<evidence type="ECO:0000313" key="12">
    <source>
        <dbReference type="EMBL" id="KAB2447921.1"/>
    </source>
</evidence>
<dbReference type="Gene3D" id="3.30.70.3290">
    <property type="match status" value="1"/>
</dbReference>
<dbReference type="InterPro" id="IPR000873">
    <property type="entry name" value="AMP-dep_synth/lig_dom"/>
</dbReference>
<dbReference type="GO" id="GO:0006633">
    <property type="term" value="P:fatty acid biosynthetic process"/>
    <property type="evidence" value="ECO:0007669"/>
    <property type="project" value="InterPro"/>
</dbReference>
<dbReference type="Pfam" id="PF02801">
    <property type="entry name" value="Ketoacyl-synt_C"/>
    <property type="match status" value="1"/>
</dbReference>
<feature type="domain" description="Ketosynthase family 3 (KS3)" evidence="10">
    <location>
        <begin position="685"/>
        <end position="1113"/>
    </location>
</feature>
<evidence type="ECO:0000256" key="1">
    <source>
        <dbReference type="ARBA" id="ARBA00001957"/>
    </source>
</evidence>
<dbReference type="InterPro" id="IPR016039">
    <property type="entry name" value="Thiolase-like"/>
</dbReference>
<dbReference type="GO" id="GO:0031177">
    <property type="term" value="F:phosphopantetheine binding"/>
    <property type="evidence" value="ECO:0007669"/>
    <property type="project" value="InterPro"/>
</dbReference>
<gene>
    <name evidence="12" type="ORF">F8165_20550</name>
</gene>
<feature type="region of interest" description="N-terminal hotdog fold" evidence="8">
    <location>
        <begin position="1590"/>
        <end position="1717"/>
    </location>
</feature>
<dbReference type="InterPro" id="IPR020845">
    <property type="entry name" value="AMP-binding_CS"/>
</dbReference>
<dbReference type="InterPro" id="IPR001227">
    <property type="entry name" value="Ac_transferase_dom_sf"/>
</dbReference>
<reference evidence="12 13" key="1">
    <citation type="submission" date="2019-10" db="EMBL/GenBank/DDBJ databases">
        <title>Bacillus from the desert of Cuatro Cinegas, Coahuila.</title>
        <authorList>
            <person name="Olmedo-Alvarez G."/>
            <person name="Saldana S."/>
            <person name="Barcelo D."/>
        </authorList>
    </citation>
    <scope>NUCLEOTIDE SEQUENCE [LARGE SCALE GENOMIC DNA]</scope>
    <source>
        <strain evidence="12 13">CH316_11T</strain>
    </source>
</reference>
<dbReference type="GO" id="GO:0071770">
    <property type="term" value="P:DIM/DIP cell wall layer assembly"/>
    <property type="evidence" value="ECO:0007669"/>
    <property type="project" value="TreeGrafter"/>
</dbReference>
<dbReference type="InterPro" id="IPR016035">
    <property type="entry name" value="Acyl_Trfase/lysoPLipase"/>
</dbReference>
<dbReference type="InterPro" id="IPR050091">
    <property type="entry name" value="PKS_NRPS_Biosynth_Enz"/>
</dbReference>
<dbReference type="EMBL" id="WBPI01000021">
    <property type="protein sequence ID" value="KAB2447921.1"/>
    <property type="molecule type" value="Genomic_DNA"/>
</dbReference>
<dbReference type="PROSITE" id="PS50075">
    <property type="entry name" value="CARRIER"/>
    <property type="match status" value="2"/>
</dbReference>
<dbReference type="InterPro" id="IPR049551">
    <property type="entry name" value="PKS_DH_C"/>
</dbReference>
<dbReference type="Proteomes" id="UP000461739">
    <property type="component" value="Unassembled WGS sequence"/>
</dbReference>
<dbReference type="GO" id="GO:0005886">
    <property type="term" value="C:plasma membrane"/>
    <property type="evidence" value="ECO:0007669"/>
    <property type="project" value="TreeGrafter"/>
</dbReference>
<feature type="active site" description="Proton acceptor; for dehydratase activity" evidence="8">
    <location>
        <position position="1623"/>
    </location>
</feature>
<dbReference type="InterPro" id="IPR045851">
    <property type="entry name" value="AMP-bd_C_sf"/>
</dbReference>
<dbReference type="Pfam" id="PF00109">
    <property type="entry name" value="ketoacyl-synt"/>
    <property type="match status" value="1"/>
</dbReference>
<dbReference type="Gene3D" id="3.10.129.10">
    <property type="entry name" value="Hotdog Thioesterase"/>
    <property type="match status" value="1"/>
</dbReference>
<dbReference type="SMART" id="SM00826">
    <property type="entry name" value="PKS_DH"/>
    <property type="match status" value="1"/>
</dbReference>
<evidence type="ECO:0000259" key="9">
    <source>
        <dbReference type="PROSITE" id="PS50075"/>
    </source>
</evidence>
<dbReference type="SMART" id="SM00825">
    <property type="entry name" value="PKS_KS"/>
    <property type="match status" value="1"/>
</dbReference>
<dbReference type="InterPro" id="IPR020841">
    <property type="entry name" value="PKS_Beta-ketoAc_synthase_dom"/>
</dbReference>
<protein>
    <submittedName>
        <fullName evidence="12">SDR family NAD(P)-dependent oxidoreductase</fullName>
    </submittedName>
</protein>
<dbReference type="InterPro" id="IPR009081">
    <property type="entry name" value="PP-bd_ACP"/>
</dbReference>
<dbReference type="Gene3D" id="3.30.300.30">
    <property type="match status" value="1"/>
</dbReference>
<dbReference type="InterPro" id="IPR042099">
    <property type="entry name" value="ANL_N_sf"/>
</dbReference>
<dbReference type="PROSITE" id="PS52019">
    <property type="entry name" value="PKS_MFAS_DH"/>
    <property type="match status" value="1"/>
</dbReference>
<organism evidence="12 13">
    <name type="scientific">Bacillus cereus</name>
    <dbReference type="NCBI Taxonomy" id="1396"/>
    <lineage>
        <taxon>Bacteria</taxon>
        <taxon>Bacillati</taxon>
        <taxon>Bacillota</taxon>
        <taxon>Bacilli</taxon>
        <taxon>Bacillales</taxon>
        <taxon>Bacillaceae</taxon>
        <taxon>Bacillus</taxon>
        <taxon>Bacillus cereus group</taxon>
    </lineage>
</organism>
<accession>A0AAN6B6R3</accession>
<dbReference type="InterPro" id="IPR036736">
    <property type="entry name" value="ACP-like_sf"/>
</dbReference>
<sequence length="2517" mass="284765">MKKDFRNLVEALYEATKGNNGITIINSRDQEEYITYKELYVESLIISKYLKKLNIPERSEVILQCSSLKTMIYGFWACLMSNYIAVPVELIDSEYTGNKLAGVWKKLNNPYLLYDSETFLVNLKKNMVLNPEIMDELKSRVVDFNSIDYKTDINCERLEKCKVGSKPEDIAYIQFSSGSTGNPKGVIIQNSNVFANVFGTIESMNMDNTNKFLSWKPLTHDFGMVMFHLLPIILGVNQYHIPVKTYVRSPSIWFDKVDEYQITNLGTPSFGMQHFLKIMKRRKPNREWDLSCVKNIMMGAEQISFNLCKEFVALLGKYNLNEKSLVPGYGLAEATLAVTLAKNNTSMITHNLNRKHLNVGEKIQYCDEHTQKEGILFVELGKPFHNIDIKITDDQGNDLQEHTIGHIKVKGACVSKGYYNDEARTEEVFTKDEWLNTGDVGFISNDKLVMIGRSKEIITVNGINYVCHDIEEVIRKNLDESGLNKYVACNGFNNGTRREQAIIFVYHKGDLETFVDKSLNIKKNIFEIVGLMIDEVIPISQIPKTTSGKIRRAELTKRYNNGEFNSIKEKLNMLNDTKENLNHSENKMLSRDKVLGYIVELLEGMVGLKINDYNLPFTEYGMVSVNIPEFVNQVNQKFNISIPVSSLFDYTSVNKYTDYILNVLKNENGDMNRNVFEMKNADDDKNQVAIVGMSCRFPGGSNSPDEYWGLLVNGISCISDVPENRWDVEKYYDSNPSVPGKVYTNKGGFLNKPIDEFDAQFFNISPKEAMALDPQQRILLELTWEAFENASLDITRYYGTNTGVYIGISGEEYSFSHRNSGDLSKIDAYSLTGATSSTACGRISYTFGFEGPSVSVDTACSSSLTGLHFACKAIESGEVDAAVVGGVNLILTPVANVGFSKLQALSPDGHSKTFDASANGYGRGEGAGVILLKKLSDAIEDNDNILGVIRGTSINQDGKSNGLTAPNGQSQKMVIKRALKNANLTDLDIDYVETHGTGTKLGDPIEVHAIADSYGINRKKADPLKIGSVKSNIGHLEAASGIASMIKVLLSFKNDIIPGNLNFQEPNPFINWDASAVEVVAKHTPWNSDHKLRIAGINGFGFGGSNAHIIVQESPKMKKIEEITQDGFDFILKLSAKTKDSLFQQIKNFTKYIKENEHASIEDILYTANRNRVDFLYRFAVVGKSKAELLEKMELYISGNYCDGVFTNLDYNNYLTNGKSKVAFMFTGQGSQYVGMGKGLYNTNLVFKTAFDECDKLFKPFILKSLVDLIYSEKANEDEIKKTMYAQPLIFAIEYSLFKLWESLGIEPSVVLGHSIGEYVAAVVSGVLTLDVAIKLVAARGRLMESAPGSGTMGTIFADEKTVSTLIEEYKESVSIAAYNSKHNIVISGNKTAVEKVLEDAKAKRIDSRQLKVSHGFHSQLMNSILEDFKMIASELEYSAPYIKYSSALFGKIVDETYVLDADYWTNHIKDRVNFYHALSSIKNEEDLIFLEIGSDRVLSALSILTLSEEKKILSSLKRKEDDLGYFALSIAQLYINGATINWDNLAFKGYRNWNKISLPTYPFERKKYWIQPIFEHSTSNKSQVEKLHHNFLGQKIQSPFLNDGVLYQNVYTSESPYFMKEHIIFDSSISPGAAHVSMLLAAIKQLKNPLSCTLENIEFRTPLIVNGEQERKVQLFIENLSSDSTKFNIISKDINKEDPEWTLNCKGNFKYHTEYVDEFEDISIDKLVAKFADDEYKFDFYEAITNFGFNLDEGFKRITKMWKGDQEGICLIEPLNDIPDLESYILYPGVIDSIFQSTIALSFDELSLHVKESGILKTAIPFFIGKLNYNYKKSEKLWCYTKAEIQNDVLIAEIMVYNELGENIFEMKNVMAKLTDRNTLLRELEDNFNDMYYYTHWLEEKHDYKEVGLDNDEKVIIVADDEKAVNIIKDKFERFGASTISIVGKGSNTVNQDSYYISGNNKEEIYELLKEIDTKYNSKKYKIVYASGINYKEESYMTMDKVVDSQNTGLRCLLYFVQSINKLKLADKMKLWVITKDVQKVVGSENINIAESTLWGFSQVVRFEHPQLWGGIIDVDWSCLQEDNDMRVVKEMMEDQGKQVCLRYNGKRYVPKLMRKSNNSKVEKNRTTSLEIKENATYLITGGTGALGLIYAEYLVDRGAKHIVLVSRRGSNEYTTKLTKNGVEIQILQGDVSVRKDVDRIIDEVNRTMPEIKGIIHAAGTLKDKMIMDQTWEDFVEVLNPKVIGTMHLHNALKNQEIDFFIMLSSITSLLGNVGQSNYAAANYFLNTFSHYRNAQGFYTSTVCWGPWQGAGMADEHENTSKNMVNLGIGNISPESGKKIINELFHESEDAILIADVNWNIFVNQISSEAVKDYLSKVMIDNKTSEMRKEATGNEFSFLEQLEELNPDERNDFLVNHLQNVLGKIMGFKDTESLSVDISLTEQGADSLMVFSMRNELNKITGIDMDISIFFNYPSLRKLAMYLLNDVFFVDEHTKQLEEQEVSTEDILTEIESLIN</sequence>
<dbReference type="Pfam" id="PF08659">
    <property type="entry name" value="KR"/>
    <property type="match status" value="1"/>
</dbReference>
<dbReference type="SUPFAM" id="SSF51735">
    <property type="entry name" value="NAD(P)-binding Rossmann-fold domains"/>
    <property type="match status" value="2"/>
</dbReference>
<evidence type="ECO:0000259" key="11">
    <source>
        <dbReference type="PROSITE" id="PS52019"/>
    </source>
</evidence>
<dbReference type="InterPro" id="IPR057326">
    <property type="entry name" value="KR_dom"/>
</dbReference>
<dbReference type="InterPro" id="IPR014030">
    <property type="entry name" value="Ketoacyl_synth_N"/>
</dbReference>
<dbReference type="Pfam" id="PF21089">
    <property type="entry name" value="PKS_DH_N"/>
    <property type="match status" value="1"/>
</dbReference>
<dbReference type="CDD" id="cd00833">
    <property type="entry name" value="PKS"/>
    <property type="match status" value="1"/>
</dbReference>
<dbReference type="Gene3D" id="3.10.129.120">
    <property type="match status" value="1"/>
</dbReference>
<evidence type="ECO:0000259" key="10">
    <source>
        <dbReference type="PROSITE" id="PS52004"/>
    </source>
</evidence>
<dbReference type="InterPro" id="IPR020807">
    <property type="entry name" value="PKS_DH"/>
</dbReference>
<dbReference type="PANTHER" id="PTHR43775:SF37">
    <property type="entry name" value="SI:DKEY-61P9.11"/>
    <property type="match status" value="1"/>
</dbReference>
<dbReference type="SUPFAM" id="SSF52151">
    <property type="entry name" value="FabD/lysophospholipase-like"/>
    <property type="match status" value="1"/>
</dbReference>
<dbReference type="SMART" id="SM00822">
    <property type="entry name" value="PKS_KR"/>
    <property type="match status" value="1"/>
</dbReference>
<dbReference type="PANTHER" id="PTHR43775">
    <property type="entry name" value="FATTY ACID SYNTHASE"/>
    <property type="match status" value="1"/>
</dbReference>
<dbReference type="Pfam" id="PF00501">
    <property type="entry name" value="AMP-binding"/>
    <property type="match status" value="1"/>
</dbReference>
<dbReference type="PROSITE" id="PS00606">
    <property type="entry name" value="KS3_1"/>
    <property type="match status" value="1"/>
</dbReference>
<dbReference type="SUPFAM" id="SSF56801">
    <property type="entry name" value="Acetyl-CoA synthetase-like"/>
    <property type="match status" value="1"/>
</dbReference>
<dbReference type="Pfam" id="PF00550">
    <property type="entry name" value="PP-binding"/>
    <property type="match status" value="2"/>
</dbReference>
<feature type="domain" description="Carrier" evidence="9">
    <location>
        <begin position="2413"/>
        <end position="2488"/>
    </location>
</feature>
<dbReference type="SUPFAM" id="SSF47336">
    <property type="entry name" value="ACP-like"/>
    <property type="match status" value="2"/>
</dbReference>
<dbReference type="InterPro" id="IPR014031">
    <property type="entry name" value="Ketoacyl_synth_C"/>
</dbReference>
<evidence type="ECO:0000256" key="6">
    <source>
        <dbReference type="ARBA" id="ARBA00022679"/>
    </source>
</evidence>
<evidence type="ECO:0000256" key="4">
    <source>
        <dbReference type="ARBA" id="ARBA00022450"/>
    </source>
</evidence>
<dbReference type="InterPro" id="IPR018201">
    <property type="entry name" value="Ketoacyl_synth_AS"/>
</dbReference>
<dbReference type="SMART" id="SM00827">
    <property type="entry name" value="PKS_AT"/>
    <property type="match status" value="1"/>
</dbReference>
<dbReference type="Gene3D" id="3.40.366.10">
    <property type="entry name" value="Malonyl-Coenzyme A Acyl Carrier Protein, domain 2"/>
    <property type="match status" value="1"/>
</dbReference>
<dbReference type="Gene3D" id="3.40.47.10">
    <property type="match status" value="1"/>
</dbReference>
<dbReference type="InterPro" id="IPR014043">
    <property type="entry name" value="Acyl_transferase_dom"/>
</dbReference>
<dbReference type="Gene3D" id="3.40.50.12780">
    <property type="entry name" value="N-terminal domain of ligase-like"/>
    <property type="match status" value="1"/>
</dbReference>
<keyword evidence="6" id="KW-0808">Transferase</keyword>
<comment type="cofactor">
    <cofactor evidence="1">
        <name>pantetheine 4'-phosphate</name>
        <dbReference type="ChEBI" id="CHEBI:47942"/>
    </cofactor>
</comment>
<dbReference type="GO" id="GO:0004312">
    <property type="term" value="F:fatty acid synthase activity"/>
    <property type="evidence" value="ECO:0007669"/>
    <property type="project" value="TreeGrafter"/>
</dbReference>
<keyword evidence="5" id="KW-0597">Phosphoprotein</keyword>
<dbReference type="SUPFAM" id="SSF53901">
    <property type="entry name" value="Thiolase-like"/>
    <property type="match status" value="1"/>
</dbReference>
<dbReference type="Gene3D" id="3.40.50.720">
    <property type="entry name" value="NAD(P)-binding Rossmann-like Domain"/>
    <property type="match status" value="1"/>
</dbReference>
<dbReference type="InterPro" id="IPR020806">
    <property type="entry name" value="PKS_PP-bd"/>
</dbReference>
<dbReference type="PROSITE" id="PS00455">
    <property type="entry name" value="AMP_BINDING"/>
    <property type="match status" value="1"/>
</dbReference>
<dbReference type="SUPFAM" id="SSF55048">
    <property type="entry name" value="Probable ACP-binding domain of malonyl-CoA ACP transacylase"/>
    <property type="match status" value="1"/>
</dbReference>
<dbReference type="Pfam" id="PF16197">
    <property type="entry name" value="KAsynt_C_assoc"/>
    <property type="match status" value="1"/>
</dbReference>
<evidence type="ECO:0000256" key="8">
    <source>
        <dbReference type="PROSITE-ProRule" id="PRU01363"/>
    </source>
</evidence>
<dbReference type="Pfam" id="PF14765">
    <property type="entry name" value="PS-DH"/>
    <property type="match status" value="1"/>
</dbReference>
<evidence type="ECO:0000256" key="7">
    <source>
        <dbReference type="ARBA" id="ARBA00022857"/>
    </source>
</evidence>
<dbReference type="Gene3D" id="1.10.1200.10">
    <property type="entry name" value="ACP-like"/>
    <property type="match status" value="2"/>
</dbReference>
<dbReference type="InterPro" id="IPR049900">
    <property type="entry name" value="PKS_mFAS_DH"/>
</dbReference>
<dbReference type="InterPro" id="IPR049552">
    <property type="entry name" value="PKS_DH_N"/>
</dbReference>
<comment type="caution">
    <text evidence="12">The sequence shown here is derived from an EMBL/GenBank/DDBJ whole genome shotgun (WGS) entry which is preliminary data.</text>
</comment>
<evidence type="ECO:0000256" key="2">
    <source>
        <dbReference type="ARBA" id="ARBA00003299"/>
    </source>
</evidence>